<dbReference type="KEGG" id="acaf:CA12_27790"/>
<evidence type="ECO:0000256" key="1">
    <source>
        <dbReference type="ARBA" id="ARBA00023015"/>
    </source>
</evidence>
<dbReference type="CDD" id="cd00158">
    <property type="entry name" value="RHOD"/>
    <property type="match status" value="1"/>
</dbReference>
<dbReference type="Proteomes" id="UP000318741">
    <property type="component" value="Chromosome"/>
</dbReference>
<dbReference type="InterPro" id="IPR001763">
    <property type="entry name" value="Rhodanese-like_dom"/>
</dbReference>
<sequence>MSADPEPAPPPQARIYEQLAGVGHALSNAHRLKMLNLLAHGEKTVGELAEATGQTTAAASANVRLLRNANLVTARKQGRTVHCRLTDEKVGELWLRLRDLGEVVLPEVRETMREEFDDAASISERELFEQIEGGGVTLLDLRPEEEYAAGHLPAARSVPFEVLGQSEPDLPRSGPLYVYCRGPFCARAVAGNRLLQKATRASQRLRFSVPEWRAAGLPVE</sequence>
<evidence type="ECO:0000259" key="4">
    <source>
        <dbReference type="PROSITE" id="PS50206"/>
    </source>
</evidence>
<evidence type="ECO:0008006" key="8">
    <source>
        <dbReference type="Google" id="ProtNLM"/>
    </source>
</evidence>
<dbReference type="PANTHER" id="PTHR43132:SF8">
    <property type="entry name" value="HTH-TYPE TRANSCRIPTIONAL REGULATOR KMTR"/>
    <property type="match status" value="1"/>
</dbReference>
<dbReference type="PANTHER" id="PTHR43132">
    <property type="entry name" value="ARSENICAL RESISTANCE OPERON REPRESSOR ARSR-RELATED"/>
    <property type="match status" value="1"/>
</dbReference>
<dbReference type="AlphaFoldDB" id="A0A517PBA2"/>
<keyword evidence="3" id="KW-0804">Transcription</keyword>
<dbReference type="PROSITE" id="PS50987">
    <property type="entry name" value="HTH_ARSR_2"/>
    <property type="match status" value="1"/>
</dbReference>
<evidence type="ECO:0000313" key="6">
    <source>
        <dbReference type="EMBL" id="QDT16673.1"/>
    </source>
</evidence>
<evidence type="ECO:0000256" key="3">
    <source>
        <dbReference type="ARBA" id="ARBA00023163"/>
    </source>
</evidence>
<dbReference type="InterPro" id="IPR011991">
    <property type="entry name" value="ArsR-like_HTH"/>
</dbReference>
<dbReference type="CDD" id="cd00090">
    <property type="entry name" value="HTH_ARSR"/>
    <property type="match status" value="1"/>
</dbReference>
<reference evidence="6 7" key="1">
    <citation type="submission" date="2019-02" db="EMBL/GenBank/DDBJ databases">
        <title>Deep-cultivation of Planctomycetes and their phenomic and genomic characterization uncovers novel biology.</title>
        <authorList>
            <person name="Wiegand S."/>
            <person name="Jogler M."/>
            <person name="Boedeker C."/>
            <person name="Pinto D."/>
            <person name="Vollmers J."/>
            <person name="Rivas-Marin E."/>
            <person name="Kohn T."/>
            <person name="Peeters S.H."/>
            <person name="Heuer A."/>
            <person name="Rast P."/>
            <person name="Oberbeckmann S."/>
            <person name="Bunk B."/>
            <person name="Jeske O."/>
            <person name="Meyerdierks A."/>
            <person name="Storesund J.E."/>
            <person name="Kallscheuer N."/>
            <person name="Luecker S."/>
            <person name="Lage O.M."/>
            <person name="Pohl T."/>
            <person name="Merkel B.J."/>
            <person name="Hornburger P."/>
            <person name="Mueller R.-W."/>
            <person name="Bruemmer F."/>
            <person name="Labrenz M."/>
            <person name="Spormann A.M."/>
            <person name="Op den Camp H."/>
            <person name="Overmann J."/>
            <person name="Amann R."/>
            <person name="Jetten M.S.M."/>
            <person name="Mascher T."/>
            <person name="Medema M.H."/>
            <person name="Devos D.P."/>
            <person name="Kaster A.-K."/>
            <person name="Ovreas L."/>
            <person name="Rohde M."/>
            <person name="Galperin M.Y."/>
            <person name="Jogler C."/>
        </authorList>
    </citation>
    <scope>NUCLEOTIDE SEQUENCE [LARGE SCALE GENOMIC DNA]</scope>
    <source>
        <strain evidence="6 7">CA12</strain>
    </source>
</reference>
<evidence type="ECO:0000313" key="7">
    <source>
        <dbReference type="Proteomes" id="UP000318741"/>
    </source>
</evidence>
<dbReference type="SUPFAM" id="SSF46785">
    <property type="entry name" value="Winged helix' DNA-binding domain"/>
    <property type="match status" value="1"/>
</dbReference>
<dbReference type="GO" id="GO:0003677">
    <property type="term" value="F:DNA binding"/>
    <property type="evidence" value="ECO:0007669"/>
    <property type="project" value="UniProtKB-KW"/>
</dbReference>
<dbReference type="Pfam" id="PF00581">
    <property type="entry name" value="Rhodanese"/>
    <property type="match status" value="1"/>
</dbReference>
<name>A0A517PBA2_9PLAN</name>
<dbReference type="InterPro" id="IPR036390">
    <property type="entry name" value="WH_DNA-bd_sf"/>
</dbReference>
<dbReference type="SMART" id="SM00450">
    <property type="entry name" value="RHOD"/>
    <property type="match status" value="1"/>
</dbReference>
<dbReference type="Gene3D" id="1.10.10.10">
    <property type="entry name" value="Winged helix-like DNA-binding domain superfamily/Winged helix DNA-binding domain"/>
    <property type="match status" value="1"/>
</dbReference>
<dbReference type="InterPro" id="IPR001845">
    <property type="entry name" value="HTH_ArsR_DNA-bd_dom"/>
</dbReference>
<gene>
    <name evidence="6" type="ORF">CA12_27790</name>
</gene>
<evidence type="ECO:0000256" key="2">
    <source>
        <dbReference type="ARBA" id="ARBA00023125"/>
    </source>
</evidence>
<dbReference type="InterPro" id="IPR036873">
    <property type="entry name" value="Rhodanese-like_dom_sf"/>
</dbReference>
<dbReference type="OrthoDB" id="9799175at2"/>
<dbReference type="Gene3D" id="3.40.250.10">
    <property type="entry name" value="Rhodanese-like domain"/>
    <property type="match status" value="1"/>
</dbReference>
<dbReference type="GO" id="GO:0003700">
    <property type="term" value="F:DNA-binding transcription factor activity"/>
    <property type="evidence" value="ECO:0007669"/>
    <property type="project" value="InterPro"/>
</dbReference>
<dbReference type="SMART" id="SM00418">
    <property type="entry name" value="HTH_ARSR"/>
    <property type="match status" value="1"/>
</dbReference>
<dbReference type="NCBIfam" id="NF033788">
    <property type="entry name" value="HTH_metalloreg"/>
    <property type="match status" value="1"/>
</dbReference>
<organism evidence="6 7">
    <name type="scientific">Alienimonas californiensis</name>
    <dbReference type="NCBI Taxonomy" id="2527989"/>
    <lineage>
        <taxon>Bacteria</taxon>
        <taxon>Pseudomonadati</taxon>
        <taxon>Planctomycetota</taxon>
        <taxon>Planctomycetia</taxon>
        <taxon>Planctomycetales</taxon>
        <taxon>Planctomycetaceae</taxon>
        <taxon>Alienimonas</taxon>
    </lineage>
</organism>
<proteinExistence type="predicted"/>
<protein>
    <recommendedName>
        <fullName evidence="8">ArsR family transcriptional regulator</fullName>
    </recommendedName>
</protein>
<feature type="domain" description="Rhodanese" evidence="4">
    <location>
        <begin position="132"/>
        <end position="220"/>
    </location>
</feature>
<dbReference type="PROSITE" id="PS50206">
    <property type="entry name" value="RHODANESE_3"/>
    <property type="match status" value="1"/>
</dbReference>
<keyword evidence="7" id="KW-1185">Reference proteome</keyword>
<keyword evidence="1" id="KW-0805">Transcription regulation</keyword>
<dbReference type="InterPro" id="IPR036388">
    <property type="entry name" value="WH-like_DNA-bd_sf"/>
</dbReference>
<dbReference type="Pfam" id="PF01022">
    <property type="entry name" value="HTH_5"/>
    <property type="match status" value="1"/>
</dbReference>
<evidence type="ECO:0000259" key="5">
    <source>
        <dbReference type="PROSITE" id="PS50987"/>
    </source>
</evidence>
<dbReference type="EMBL" id="CP036265">
    <property type="protein sequence ID" value="QDT16673.1"/>
    <property type="molecule type" value="Genomic_DNA"/>
</dbReference>
<keyword evidence="2" id="KW-0238">DNA-binding</keyword>
<dbReference type="InterPro" id="IPR051011">
    <property type="entry name" value="Metal_resp_trans_reg"/>
</dbReference>
<dbReference type="PRINTS" id="PR00778">
    <property type="entry name" value="HTHARSR"/>
</dbReference>
<feature type="domain" description="HTH arsR-type" evidence="5">
    <location>
        <begin position="11"/>
        <end position="105"/>
    </location>
</feature>
<accession>A0A517PBA2</accession>
<dbReference type="RefSeq" id="WP_145359581.1">
    <property type="nucleotide sequence ID" value="NZ_CP036265.1"/>
</dbReference>